<evidence type="ECO:0000313" key="1">
    <source>
        <dbReference type="EMBL" id="SNY99938.1"/>
    </source>
</evidence>
<proteinExistence type="predicted"/>
<gene>
    <name evidence="1" type="ORF">SAMN06265377_1753</name>
</gene>
<accession>A0A285MS46</accession>
<organism evidence="1 2">
    <name type="scientific">Flagellimonas pacifica</name>
    <dbReference type="NCBI Taxonomy" id="1247520"/>
    <lineage>
        <taxon>Bacteria</taxon>
        <taxon>Pseudomonadati</taxon>
        <taxon>Bacteroidota</taxon>
        <taxon>Flavobacteriia</taxon>
        <taxon>Flavobacteriales</taxon>
        <taxon>Flavobacteriaceae</taxon>
        <taxon>Flagellimonas</taxon>
    </lineage>
</organism>
<dbReference type="OrthoDB" id="9809364at2"/>
<protein>
    <submittedName>
        <fullName evidence="1">WD40-like Beta Propeller Repeat</fullName>
    </submittedName>
</protein>
<dbReference type="EMBL" id="OBEH01000002">
    <property type="protein sequence ID" value="SNY99938.1"/>
    <property type="molecule type" value="Genomic_DNA"/>
</dbReference>
<evidence type="ECO:0000313" key="2">
    <source>
        <dbReference type="Proteomes" id="UP000219048"/>
    </source>
</evidence>
<name>A0A285MS46_9FLAO</name>
<reference evidence="2" key="1">
    <citation type="submission" date="2017-09" db="EMBL/GenBank/DDBJ databases">
        <authorList>
            <person name="Varghese N."/>
            <person name="Submissions S."/>
        </authorList>
    </citation>
    <scope>NUCLEOTIDE SEQUENCE [LARGE SCALE GENOMIC DNA]</scope>
    <source>
        <strain evidence="2">DSM 25885</strain>
    </source>
</reference>
<dbReference type="Pfam" id="PF07676">
    <property type="entry name" value="PD40"/>
    <property type="match status" value="3"/>
</dbReference>
<dbReference type="SUPFAM" id="SSF82171">
    <property type="entry name" value="DPP6 N-terminal domain-like"/>
    <property type="match status" value="1"/>
</dbReference>
<sequence>MRSIYLILMFIGALFLNACNPKKQNLKHSRTSTKASPYLGQKPPGLIPEVFAPGIVSTKDWQTFGVFTPDLKEFYFIREVGETDEDKKMEFVVIQNKNDQWHKSVVSPRVGEPFISPDGKTMHLGTRYKERTETGDWSEIKSLGAPFKDFPIMLLTTSSKGTYVFDSMGEGLLRYSRLVDGKRKEPKPFGKEINTGKFNAHPFIAPDESYLLWDGRRDSGYGKADIYVSFRQLDGSWGEAINLGDKINTETSEFGAIVTPDGKYIIFNRDVGKIKPTDKYEDVDIFWVDAQIIENLRPKQ</sequence>
<dbReference type="AlphaFoldDB" id="A0A285MS46"/>
<dbReference type="Proteomes" id="UP000219048">
    <property type="component" value="Unassembled WGS sequence"/>
</dbReference>
<dbReference type="InterPro" id="IPR011659">
    <property type="entry name" value="WD40"/>
</dbReference>
<keyword evidence="2" id="KW-1185">Reference proteome</keyword>